<evidence type="ECO:0000313" key="3">
    <source>
        <dbReference type="Proteomes" id="UP000016088"/>
    </source>
</evidence>
<dbReference type="RefSeq" id="XP_013020143.1">
    <property type="nucleotide sequence ID" value="XM_013164689.1"/>
</dbReference>
<dbReference type="AlphaFoldDB" id="S9RBL9"/>
<dbReference type="HOGENOM" id="CLU_744250_0_0_1"/>
<feature type="transmembrane region" description="Helical" evidence="1">
    <location>
        <begin position="87"/>
        <end position="111"/>
    </location>
</feature>
<dbReference type="eggNOG" id="KOG1516">
    <property type="taxonomic scope" value="Eukaryota"/>
</dbReference>
<keyword evidence="1" id="KW-0472">Membrane</keyword>
<keyword evidence="1" id="KW-0812">Transmembrane</keyword>
<proteinExistence type="predicted"/>
<feature type="transmembrane region" description="Helical" evidence="1">
    <location>
        <begin position="6"/>
        <end position="27"/>
    </location>
</feature>
<organism evidence="2 3">
    <name type="scientific">Schizosaccharomyces octosporus (strain yFS286)</name>
    <name type="common">Fission yeast</name>
    <name type="synonym">Octosporomyces octosporus</name>
    <dbReference type="NCBI Taxonomy" id="483514"/>
    <lineage>
        <taxon>Eukaryota</taxon>
        <taxon>Fungi</taxon>
        <taxon>Dikarya</taxon>
        <taxon>Ascomycota</taxon>
        <taxon>Taphrinomycotina</taxon>
        <taxon>Schizosaccharomycetes</taxon>
        <taxon>Schizosaccharomycetales</taxon>
        <taxon>Schizosaccharomycetaceae</taxon>
        <taxon>Schizosaccharomyces</taxon>
    </lineage>
</organism>
<gene>
    <name evidence="2" type="ORF">SOCG_01736</name>
</gene>
<dbReference type="SUPFAM" id="SSF53474">
    <property type="entry name" value="alpha/beta-Hydrolases"/>
    <property type="match status" value="1"/>
</dbReference>
<accession>S9RBL9</accession>
<dbReference type="GeneID" id="25030716"/>
<evidence type="ECO:0000256" key="1">
    <source>
        <dbReference type="SAM" id="Phobius"/>
    </source>
</evidence>
<dbReference type="VEuPathDB" id="FungiDB:SOCG_01736"/>
<reference evidence="2 3" key="1">
    <citation type="journal article" date="2011" name="Science">
        <title>Comparative functional genomics of the fission yeasts.</title>
        <authorList>
            <person name="Rhind N."/>
            <person name="Chen Z."/>
            <person name="Yassour M."/>
            <person name="Thompson D.A."/>
            <person name="Haas B.J."/>
            <person name="Habib N."/>
            <person name="Wapinski I."/>
            <person name="Roy S."/>
            <person name="Lin M.F."/>
            <person name="Heiman D.I."/>
            <person name="Young S.K."/>
            <person name="Furuya K."/>
            <person name="Guo Y."/>
            <person name="Pidoux A."/>
            <person name="Chen H.M."/>
            <person name="Robbertse B."/>
            <person name="Goldberg J.M."/>
            <person name="Aoki K."/>
            <person name="Bayne E.H."/>
            <person name="Berlin A.M."/>
            <person name="Desjardins C.A."/>
            <person name="Dobbs E."/>
            <person name="Dukaj L."/>
            <person name="Fan L."/>
            <person name="FitzGerald M.G."/>
            <person name="French C."/>
            <person name="Gujja S."/>
            <person name="Hansen K."/>
            <person name="Keifenheim D."/>
            <person name="Levin J.Z."/>
            <person name="Mosher R.A."/>
            <person name="Mueller C.A."/>
            <person name="Pfiffner J."/>
            <person name="Priest M."/>
            <person name="Russ C."/>
            <person name="Smialowska A."/>
            <person name="Swoboda P."/>
            <person name="Sykes S.M."/>
            <person name="Vaughn M."/>
            <person name="Vengrova S."/>
            <person name="Yoder R."/>
            <person name="Zeng Q."/>
            <person name="Allshire R."/>
            <person name="Baulcombe D."/>
            <person name="Birren B.W."/>
            <person name="Brown W."/>
            <person name="Ekwall K."/>
            <person name="Kellis M."/>
            <person name="Leatherwood J."/>
            <person name="Levin H."/>
            <person name="Margalit H."/>
            <person name="Martienssen R."/>
            <person name="Nieduszynski C.A."/>
            <person name="Spatafora J.W."/>
            <person name="Friedman N."/>
            <person name="Dalgaard J.Z."/>
            <person name="Baumann P."/>
            <person name="Niki H."/>
            <person name="Regev A."/>
            <person name="Nusbaum C."/>
        </authorList>
    </citation>
    <scope>NUCLEOTIDE SEQUENCE [LARGE SCALE GENOMIC DNA]</scope>
    <source>
        <strain evidence="3">yFS286</strain>
    </source>
</reference>
<keyword evidence="1" id="KW-1133">Transmembrane helix</keyword>
<evidence type="ECO:0000313" key="2">
    <source>
        <dbReference type="EMBL" id="EPX71519.1"/>
    </source>
</evidence>
<protein>
    <submittedName>
        <fullName evidence="2">Esterase/lipase</fullName>
    </submittedName>
</protein>
<dbReference type="OMA" id="ISYLPNW"/>
<dbReference type="EMBL" id="KE503208">
    <property type="protein sequence ID" value="EPX71519.1"/>
    <property type="molecule type" value="Genomic_DNA"/>
</dbReference>
<dbReference type="InterPro" id="IPR029058">
    <property type="entry name" value="AB_hydrolase_fold"/>
</dbReference>
<sequence>MGLIVTIYTLWVAISSLFIVSAFQVDIRNFLFKFIPKIYPGVSKYNVASVLAFVSEKSLEFASVKFLVMLAIDKLGAFSSPIYGKVFILDMFGLGSLLSLIVANVIGAYHLDDVKEKLSSSRDVSNKSCSSLKKHIGRLSVNVRTGSILRFPYISYLPNWLLAKNNAERLVYKSHLLLNIFTPDDKSTNHPVVLWVCGRNKAESVIIPYLASLGFVVVVPNYAQPPKYSTAESVLFVKLCVEWISECIYCFNGDANQIYSVGEDTGAAVIMECLSKELPANTIHGLFALAPRHNRDLQWSIKQSIPTFTLVPGVQEDNPEGDAKQADPNLHKFMSVSGAVPYYYKFSSPRTLATGDLIAEWLNHINTSKKVN</sequence>
<name>S9RBL9_SCHOY</name>
<dbReference type="Gene3D" id="3.40.50.1820">
    <property type="entry name" value="alpha/beta hydrolase"/>
    <property type="match status" value="1"/>
</dbReference>
<dbReference type="OrthoDB" id="408631at2759"/>
<keyword evidence="3" id="KW-1185">Reference proteome</keyword>
<dbReference type="Proteomes" id="UP000016088">
    <property type="component" value="Unassembled WGS sequence"/>
</dbReference>